<proteinExistence type="predicted"/>
<feature type="transmembrane region" description="Helical" evidence="2">
    <location>
        <begin position="51"/>
        <end position="68"/>
    </location>
</feature>
<keyword evidence="2" id="KW-0472">Membrane</keyword>
<feature type="compositionally biased region" description="Gly residues" evidence="1">
    <location>
        <begin position="214"/>
        <end position="223"/>
    </location>
</feature>
<keyword evidence="2" id="KW-0812">Transmembrane</keyword>
<evidence type="ECO:0000313" key="3">
    <source>
        <dbReference type="EMBL" id="CAE0782522.1"/>
    </source>
</evidence>
<dbReference type="EMBL" id="HBIZ01054994">
    <property type="protein sequence ID" value="CAE0782522.1"/>
    <property type="molecule type" value="Transcribed_RNA"/>
</dbReference>
<reference evidence="3" key="1">
    <citation type="submission" date="2021-01" db="EMBL/GenBank/DDBJ databases">
        <authorList>
            <person name="Corre E."/>
            <person name="Pelletier E."/>
            <person name="Niang G."/>
            <person name="Scheremetjew M."/>
            <person name="Finn R."/>
            <person name="Kale V."/>
            <person name="Holt S."/>
            <person name="Cochrane G."/>
            <person name="Meng A."/>
            <person name="Brown T."/>
            <person name="Cohen L."/>
        </authorList>
    </citation>
    <scope>NUCLEOTIDE SEQUENCE</scope>
    <source>
        <strain evidence="3">CCMP645</strain>
    </source>
</reference>
<evidence type="ECO:0000256" key="2">
    <source>
        <dbReference type="SAM" id="Phobius"/>
    </source>
</evidence>
<protein>
    <submittedName>
        <fullName evidence="3">Uncharacterized protein</fullName>
    </submittedName>
</protein>
<evidence type="ECO:0000256" key="1">
    <source>
        <dbReference type="SAM" id="MobiDB-lite"/>
    </source>
</evidence>
<feature type="region of interest" description="Disordered" evidence="1">
    <location>
        <begin position="214"/>
        <end position="240"/>
    </location>
</feature>
<gene>
    <name evidence="3" type="ORF">PCAR00345_LOCUS35224</name>
</gene>
<sequence length="240" mass="24494">MRLVDPSRVRWDMLKRTLGLGAACAFLTLTSLSLLNVVGLALNPPLLLRTVWNLLFGLLMLSLQLGCAERRISTYFGFLDGRFGRGLFYLFVGNNGLVSEGERFSPLSILSYAVWAACWLVGCIELCGPRSHLVSQDGNTNVNGGGGVTATGCASPLCAAQHGVNAEPSLTVNGCTISVDGGAAQASAHGARTIWQHAIAAGGGGSGGGLGVGGSGDGAGAGGPAAVVSDNPFRPYGSRS</sequence>
<dbReference type="AlphaFoldDB" id="A0A7S4F9M0"/>
<name>A0A7S4F9M0_CHRCT</name>
<accession>A0A7S4F9M0</accession>
<organism evidence="3">
    <name type="scientific">Chrysotila carterae</name>
    <name type="common">Marine alga</name>
    <name type="synonym">Syracosphaera carterae</name>
    <dbReference type="NCBI Taxonomy" id="13221"/>
    <lineage>
        <taxon>Eukaryota</taxon>
        <taxon>Haptista</taxon>
        <taxon>Haptophyta</taxon>
        <taxon>Prymnesiophyceae</taxon>
        <taxon>Isochrysidales</taxon>
        <taxon>Isochrysidaceae</taxon>
        <taxon>Chrysotila</taxon>
    </lineage>
</organism>
<keyword evidence="2" id="KW-1133">Transmembrane helix</keyword>